<name>A0ABU1BP25_9BURK</name>
<evidence type="ECO:0000313" key="3">
    <source>
        <dbReference type="Proteomes" id="UP001225596"/>
    </source>
</evidence>
<evidence type="ECO:0000313" key="2">
    <source>
        <dbReference type="EMBL" id="MDQ9170762.1"/>
    </source>
</evidence>
<gene>
    <name evidence="2" type="ORF">Q8A64_10110</name>
</gene>
<protein>
    <submittedName>
        <fullName evidence="2">Transposase</fullName>
    </submittedName>
</protein>
<dbReference type="InterPro" id="IPR047650">
    <property type="entry name" value="Transpos_IS110"/>
</dbReference>
<dbReference type="EMBL" id="JAUYVH010000005">
    <property type="protein sequence ID" value="MDQ9170762.1"/>
    <property type="molecule type" value="Genomic_DNA"/>
</dbReference>
<reference evidence="2 3" key="1">
    <citation type="submission" date="2023-08" db="EMBL/GenBank/DDBJ databases">
        <title>Oxalobacteraceae gen .nov., isolated from river sludge outside the plant.</title>
        <authorList>
            <person name="Zhao S.Y."/>
        </authorList>
    </citation>
    <scope>NUCLEOTIDE SEQUENCE [LARGE SCALE GENOMIC DNA]</scope>
    <source>
        <strain evidence="2 3">R-40</strain>
    </source>
</reference>
<dbReference type="PANTHER" id="PTHR33055:SF3">
    <property type="entry name" value="PUTATIVE TRANSPOSASE FOR IS117-RELATED"/>
    <property type="match status" value="1"/>
</dbReference>
<accession>A0ABU1BP25</accession>
<dbReference type="Pfam" id="PF01548">
    <property type="entry name" value="DEDD_Tnp_IS110"/>
    <property type="match status" value="1"/>
</dbReference>
<comment type="caution">
    <text evidence="2">The sequence shown here is derived from an EMBL/GenBank/DDBJ whole genome shotgun (WGS) entry which is preliminary data.</text>
</comment>
<dbReference type="Proteomes" id="UP001225596">
    <property type="component" value="Unassembled WGS sequence"/>
</dbReference>
<sequence>MKLICIGVDLAKKELQVHGVDRSEKPVWRKKLNRQEWLKAVLERIQPGREIDKACSGAHLWARQLQKLGYTVKRIAPQFVKPYVRSNKNDANDAEAICEAMSRPNMRFVAIKTVEQQDIPPVHRARASLIEQRTAKGSQIRGLTSEYFICYRKYCVAQLL</sequence>
<dbReference type="InterPro" id="IPR002525">
    <property type="entry name" value="Transp_IS110-like_N"/>
</dbReference>
<feature type="domain" description="Transposase IS110-like N-terminal" evidence="1">
    <location>
        <begin position="6"/>
        <end position="148"/>
    </location>
</feature>
<proteinExistence type="predicted"/>
<evidence type="ECO:0000259" key="1">
    <source>
        <dbReference type="Pfam" id="PF01548"/>
    </source>
</evidence>
<dbReference type="RefSeq" id="WP_338436699.1">
    <property type="nucleotide sequence ID" value="NZ_JAUYVH010000005.1"/>
</dbReference>
<organism evidence="2 3">
    <name type="scientific">Keguizhuia sedimenti</name>
    <dbReference type="NCBI Taxonomy" id="3064264"/>
    <lineage>
        <taxon>Bacteria</taxon>
        <taxon>Pseudomonadati</taxon>
        <taxon>Pseudomonadota</taxon>
        <taxon>Betaproteobacteria</taxon>
        <taxon>Burkholderiales</taxon>
        <taxon>Oxalobacteraceae</taxon>
        <taxon>Keguizhuia</taxon>
    </lineage>
</organism>
<keyword evidence="3" id="KW-1185">Reference proteome</keyword>
<dbReference type="PANTHER" id="PTHR33055">
    <property type="entry name" value="TRANSPOSASE FOR INSERTION SEQUENCE ELEMENT IS1111A"/>
    <property type="match status" value="1"/>
</dbReference>